<organism evidence="1 2">
    <name type="scientific">Litorivicinus lipolyticus</name>
    <dbReference type="NCBI Taxonomy" id="418701"/>
    <lineage>
        <taxon>Bacteria</taxon>
        <taxon>Pseudomonadati</taxon>
        <taxon>Pseudomonadota</taxon>
        <taxon>Gammaproteobacteria</taxon>
        <taxon>Oceanospirillales</taxon>
        <taxon>Litorivicinaceae</taxon>
        <taxon>Litorivicinus</taxon>
    </lineage>
</organism>
<dbReference type="AlphaFoldDB" id="A0A5Q2QCN6"/>
<proteinExistence type="predicted"/>
<evidence type="ECO:0000313" key="2">
    <source>
        <dbReference type="Proteomes" id="UP000388235"/>
    </source>
</evidence>
<protein>
    <submittedName>
        <fullName evidence="1">UPF0149 family protein</fullName>
    </submittedName>
</protein>
<dbReference type="SUPFAM" id="SSF101327">
    <property type="entry name" value="YgfB-like"/>
    <property type="match status" value="1"/>
</dbReference>
<sequence>MRTDWRFDADRVQSAALHAVKDWRSHPQGANGIRRLRSIRPVRHVSPDLWSGLFYLCARWRFDSLGRRNQTAANALVAVKSRELWHYPRIPKNDECVMISLKTPLTADDLKALDKCLTFEVGPQGLSVDRLDGLLHALAIGPTTLDPTTWVHMVWGGALGQPSKLSDDALERLTNLVFRRMNQVVAGFSGDEYKVAPVFKTQWSQGRNLSDPTGFAQGFMLGVDLTRGDWAACLDRPSMELLRALGDTSDPVELADIESLQHKHDATHFVVGNLIAIYEFWMPRRIAAKQTVTVKIGRNDPCPCGSGKKHKKCCEGQSATA</sequence>
<dbReference type="OrthoDB" id="570299at2"/>
<keyword evidence="2" id="KW-1185">Reference proteome</keyword>
<dbReference type="EMBL" id="CP045871">
    <property type="protein sequence ID" value="QGG80091.1"/>
    <property type="molecule type" value="Genomic_DNA"/>
</dbReference>
<dbReference type="InterPro" id="IPR004027">
    <property type="entry name" value="SEC_C_motif"/>
</dbReference>
<gene>
    <name evidence="1" type="ORF">GH975_05695</name>
</gene>
<accession>A0A5Q2QCN6</accession>
<evidence type="ECO:0000313" key="1">
    <source>
        <dbReference type="EMBL" id="QGG80091.1"/>
    </source>
</evidence>
<dbReference type="NCBIfam" id="TIGR02292">
    <property type="entry name" value="ygfB_yecA"/>
    <property type="match status" value="1"/>
</dbReference>
<name>A0A5Q2QCN6_9GAMM</name>
<dbReference type="SUPFAM" id="SSF103642">
    <property type="entry name" value="Sec-C motif"/>
    <property type="match status" value="1"/>
</dbReference>
<reference evidence="1 2" key="1">
    <citation type="submission" date="2019-11" db="EMBL/GenBank/DDBJ databases">
        <authorList>
            <person name="Khan S.A."/>
            <person name="Jeon C.O."/>
            <person name="Chun B.H."/>
        </authorList>
    </citation>
    <scope>NUCLEOTIDE SEQUENCE [LARGE SCALE GENOMIC DNA]</scope>
    <source>
        <strain evidence="1 2">IMCC 1097</strain>
    </source>
</reference>
<dbReference type="InterPro" id="IPR036255">
    <property type="entry name" value="YgfB-like_sf"/>
</dbReference>
<dbReference type="Pfam" id="PF03695">
    <property type="entry name" value="UPF0149"/>
    <property type="match status" value="1"/>
</dbReference>
<dbReference type="KEGG" id="llp:GH975_05695"/>
<dbReference type="Proteomes" id="UP000388235">
    <property type="component" value="Chromosome"/>
</dbReference>
<dbReference type="Gene3D" id="3.10.450.50">
    <property type="match status" value="1"/>
</dbReference>
<dbReference type="Pfam" id="PF02810">
    <property type="entry name" value="SEC-C"/>
    <property type="match status" value="1"/>
</dbReference>
<dbReference type="InterPro" id="IPR011978">
    <property type="entry name" value="YgfB-like"/>
</dbReference>